<dbReference type="SMART" id="SM00028">
    <property type="entry name" value="TPR"/>
    <property type="match status" value="4"/>
</dbReference>
<dbReference type="GO" id="GO:0007051">
    <property type="term" value="P:spindle organization"/>
    <property type="evidence" value="ECO:0007669"/>
    <property type="project" value="TreeGrafter"/>
</dbReference>
<dbReference type="GO" id="GO:0005516">
    <property type="term" value="F:calmodulin binding"/>
    <property type="evidence" value="ECO:0007669"/>
    <property type="project" value="UniProtKB-KW"/>
</dbReference>
<dbReference type="Gene3D" id="1.20.5.190">
    <property type="match status" value="2"/>
</dbReference>
<evidence type="ECO:0000256" key="2">
    <source>
        <dbReference type="ARBA" id="ARBA00022490"/>
    </source>
</evidence>
<evidence type="ECO:0000256" key="1">
    <source>
        <dbReference type="ARBA" id="ARBA00004496"/>
    </source>
</evidence>
<protein>
    <submittedName>
        <fullName evidence="8">Uncharacterized protein</fullName>
    </submittedName>
</protein>
<evidence type="ECO:0000256" key="5">
    <source>
        <dbReference type="PROSITE-ProRule" id="PRU00339"/>
    </source>
</evidence>
<dbReference type="GO" id="GO:0051295">
    <property type="term" value="P:establishment of meiotic spindle localization"/>
    <property type="evidence" value="ECO:0007669"/>
    <property type="project" value="TreeGrafter"/>
</dbReference>
<evidence type="ECO:0000256" key="7">
    <source>
        <dbReference type="SAM" id="MobiDB-lite"/>
    </source>
</evidence>
<dbReference type="AlphaFoldDB" id="A0A1R2D1L6"/>
<sequence>MAQGKTEISIISHNKQAMECLRRQEFDLCFSYLTKAETLLSKISQTAQPNKLYGITLNNFACFYRRTNNLPTALNFLRKALEVLAKPPTDIYHLGGTHLNICAILSQTNDHESALSHALIALNLFTNKYYEDPNIATTILVAYRNVGIEYEFLGQFSQALGIYNKALTLAVEKIGEFHPLTSSFRESLLSLSKNKTEMLNSSLRGNIFSPREDKIRQYHNSQNTIKRNTFLEKNNQKNHRFLTGERLQPMFKKDMAFSVKNPVGRKKIISSACEARSPKSQRYRKSSENGRGSTTNRLNTSENDYRSKNCKSIQTDINNYGNYNSVVYNAAVTIQKHWRSYKAKQKLKMLKYEKELENAENDAKKALDKLKIVQNKKKLFKKSNTIKKMNTKRANDSKLSINACIVFVQKFVRMWLKRKRFLKLKNAVVKIQRNVKKHQIQLLYNDIKEAIIFIQRWWRRILRRRKRLAAIQN</sequence>
<dbReference type="Gene3D" id="1.25.40.10">
    <property type="entry name" value="Tetratricopeptide repeat domain"/>
    <property type="match status" value="1"/>
</dbReference>
<evidence type="ECO:0000313" key="9">
    <source>
        <dbReference type="Proteomes" id="UP000187209"/>
    </source>
</evidence>
<comment type="subcellular location">
    <subcellularLocation>
        <location evidence="1">Cytoplasm</location>
    </subcellularLocation>
</comment>
<keyword evidence="6" id="KW-0175">Coiled coil</keyword>
<name>A0A1R2D1L6_9CILI</name>
<dbReference type="InterPro" id="IPR027417">
    <property type="entry name" value="P-loop_NTPase"/>
</dbReference>
<feature type="coiled-coil region" evidence="6">
    <location>
        <begin position="342"/>
        <end position="376"/>
    </location>
</feature>
<proteinExistence type="predicted"/>
<feature type="region of interest" description="Disordered" evidence="7">
    <location>
        <begin position="273"/>
        <end position="304"/>
    </location>
</feature>
<dbReference type="PANTHER" id="PTHR22706">
    <property type="entry name" value="ASSEMBLY FACTOR FOR SPINDLE MICROTUBULES"/>
    <property type="match status" value="1"/>
</dbReference>
<dbReference type="EMBL" id="MPUH01000017">
    <property type="protein sequence ID" value="OMJ95100.1"/>
    <property type="molecule type" value="Genomic_DNA"/>
</dbReference>
<dbReference type="GO" id="GO:0000922">
    <property type="term" value="C:spindle pole"/>
    <property type="evidence" value="ECO:0007669"/>
    <property type="project" value="TreeGrafter"/>
</dbReference>
<keyword evidence="9" id="KW-1185">Reference proteome</keyword>
<accession>A0A1R2D1L6</accession>
<feature type="repeat" description="TPR" evidence="5">
    <location>
        <begin position="140"/>
        <end position="173"/>
    </location>
</feature>
<keyword evidence="2" id="KW-0963">Cytoplasm</keyword>
<dbReference type="InterPro" id="IPR051185">
    <property type="entry name" value="ASPM"/>
</dbReference>
<comment type="caution">
    <text evidence="8">The sequence shown here is derived from an EMBL/GenBank/DDBJ whole genome shotgun (WGS) entry which is preliminary data.</text>
</comment>
<dbReference type="SUPFAM" id="SSF48452">
    <property type="entry name" value="TPR-like"/>
    <property type="match status" value="1"/>
</dbReference>
<dbReference type="GO" id="GO:0000278">
    <property type="term" value="P:mitotic cell cycle"/>
    <property type="evidence" value="ECO:0007669"/>
    <property type="project" value="TreeGrafter"/>
</dbReference>
<evidence type="ECO:0000256" key="4">
    <source>
        <dbReference type="ARBA" id="ARBA00022860"/>
    </source>
</evidence>
<dbReference type="SUPFAM" id="SSF52540">
    <property type="entry name" value="P-loop containing nucleoside triphosphate hydrolases"/>
    <property type="match status" value="1"/>
</dbReference>
<dbReference type="GO" id="GO:0005737">
    <property type="term" value="C:cytoplasm"/>
    <property type="evidence" value="ECO:0007669"/>
    <property type="project" value="UniProtKB-SubCell"/>
</dbReference>
<evidence type="ECO:0000256" key="6">
    <source>
        <dbReference type="SAM" id="Coils"/>
    </source>
</evidence>
<keyword evidence="5" id="KW-0802">TPR repeat</keyword>
<reference evidence="8 9" key="1">
    <citation type="submission" date="2016-11" db="EMBL/GenBank/DDBJ databases">
        <title>The macronuclear genome of Stentor coeruleus: a giant cell with tiny introns.</title>
        <authorList>
            <person name="Slabodnick M."/>
            <person name="Ruby J.G."/>
            <person name="Reiff S.B."/>
            <person name="Swart E.C."/>
            <person name="Gosai S."/>
            <person name="Prabakaran S."/>
            <person name="Witkowska E."/>
            <person name="Larue G.E."/>
            <person name="Fisher S."/>
            <person name="Freeman R.M."/>
            <person name="Gunawardena J."/>
            <person name="Chu W."/>
            <person name="Stover N.A."/>
            <person name="Gregory B.D."/>
            <person name="Nowacki M."/>
            <person name="Derisi J."/>
            <person name="Roy S.W."/>
            <person name="Marshall W.F."/>
            <person name="Sood P."/>
        </authorList>
    </citation>
    <scope>NUCLEOTIDE SEQUENCE [LARGE SCALE GENOMIC DNA]</scope>
    <source>
        <strain evidence="8">WM001</strain>
    </source>
</reference>
<feature type="compositionally biased region" description="Polar residues" evidence="7">
    <location>
        <begin position="289"/>
        <end position="302"/>
    </location>
</feature>
<dbReference type="Pfam" id="PF13374">
    <property type="entry name" value="TPR_10"/>
    <property type="match status" value="1"/>
</dbReference>
<dbReference type="PANTHER" id="PTHR22706:SF1">
    <property type="entry name" value="ASSEMBLY FACTOR FOR SPINDLE MICROTUBULES"/>
    <property type="match status" value="1"/>
</dbReference>
<dbReference type="PROSITE" id="PS50005">
    <property type="entry name" value="TPR"/>
    <property type="match status" value="1"/>
</dbReference>
<dbReference type="Pfam" id="PF00612">
    <property type="entry name" value="IQ"/>
    <property type="match status" value="3"/>
</dbReference>
<keyword evidence="3" id="KW-0677">Repeat</keyword>
<evidence type="ECO:0000313" key="8">
    <source>
        <dbReference type="EMBL" id="OMJ95100.1"/>
    </source>
</evidence>
<dbReference type="SMART" id="SM00015">
    <property type="entry name" value="IQ"/>
    <property type="match status" value="4"/>
</dbReference>
<dbReference type="InterPro" id="IPR011990">
    <property type="entry name" value="TPR-like_helical_dom_sf"/>
</dbReference>
<dbReference type="Proteomes" id="UP000187209">
    <property type="component" value="Unassembled WGS sequence"/>
</dbReference>
<gene>
    <name evidence="8" type="ORF">SteCoe_1641</name>
</gene>
<dbReference type="PROSITE" id="PS50096">
    <property type="entry name" value="IQ"/>
    <property type="match status" value="1"/>
</dbReference>
<dbReference type="InterPro" id="IPR019734">
    <property type="entry name" value="TPR_rpt"/>
</dbReference>
<evidence type="ECO:0000256" key="3">
    <source>
        <dbReference type="ARBA" id="ARBA00022737"/>
    </source>
</evidence>
<organism evidence="8 9">
    <name type="scientific">Stentor coeruleus</name>
    <dbReference type="NCBI Taxonomy" id="5963"/>
    <lineage>
        <taxon>Eukaryota</taxon>
        <taxon>Sar</taxon>
        <taxon>Alveolata</taxon>
        <taxon>Ciliophora</taxon>
        <taxon>Postciliodesmatophora</taxon>
        <taxon>Heterotrichea</taxon>
        <taxon>Heterotrichida</taxon>
        <taxon>Stentoridae</taxon>
        <taxon>Stentor</taxon>
    </lineage>
</organism>
<dbReference type="InterPro" id="IPR000048">
    <property type="entry name" value="IQ_motif_EF-hand-BS"/>
</dbReference>
<dbReference type="OrthoDB" id="303597at2759"/>
<keyword evidence="4" id="KW-0112">Calmodulin-binding</keyword>